<keyword evidence="3" id="KW-0812">Transmembrane</keyword>
<keyword evidence="3" id="KW-0472">Membrane</keyword>
<dbReference type="KEGG" id="muo:115480570"/>
<comment type="similarity">
    <text evidence="1">Belongs to the short-chain dehydrogenases/reductases (SDR) family.</text>
</comment>
<dbReference type="PANTHER" id="PTHR43157:SF64">
    <property type="entry name" value="RETINOL DEHYDROGENASE 14"/>
    <property type="match status" value="1"/>
</dbReference>
<dbReference type="Gene3D" id="3.40.50.720">
    <property type="entry name" value="NAD(P)-binding Rossmann-like Domain"/>
    <property type="match status" value="1"/>
</dbReference>
<name>A0A6P7ZFP3_9AMPH</name>
<evidence type="ECO:0000256" key="1">
    <source>
        <dbReference type="ARBA" id="ARBA00006484"/>
    </source>
</evidence>
<protein>
    <submittedName>
        <fullName evidence="5">Retinol dehydrogenase 12-like isoform X1</fullName>
    </submittedName>
</protein>
<dbReference type="InterPro" id="IPR002347">
    <property type="entry name" value="SDR_fam"/>
</dbReference>
<keyword evidence="4" id="KW-1185">Reference proteome</keyword>
<dbReference type="GO" id="GO:0016491">
    <property type="term" value="F:oxidoreductase activity"/>
    <property type="evidence" value="ECO:0007669"/>
    <property type="project" value="UniProtKB-KW"/>
</dbReference>
<dbReference type="InParanoid" id="A0A6P7ZFP3"/>
<dbReference type="RefSeq" id="XP_030075201.1">
    <property type="nucleotide sequence ID" value="XM_030219341.1"/>
</dbReference>
<reference evidence="4" key="1">
    <citation type="submission" date="2024-06" db="UniProtKB">
        <authorList>
            <consortium name="RefSeq"/>
        </authorList>
    </citation>
    <scope>NUCLEOTIDE SEQUENCE [LARGE SCALE GENOMIC DNA]</scope>
</reference>
<dbReference type="AlphaFoldDB" id="A0A6P7ZFP3"/>
<evidence type="ECO:0000256" key="3">
    <source>
        <dbReference type="SAM" id="Phobius"/>
    </source>
</evidence>
<dbReference type="OrthoDB" id="191139at2759"/>
<organism evidence="4 5">
    <name type="scientific">Microcaecilia unicolor</name>
    <dbReference type="NCBI Taxonomy" id="1415580"/>
    <lineage>
        <taxon>Eukaryota</taxon>
        <taxon>Metazoa</taxon>
        <taxon>Chordata</taxon>
        <taxon>Craniata</taxon>
        <taxon>Vertebrata</taxon>
        <taxon>Euteleostomi</taxon>
        <taxon>Amphibia</taxon>
        <taxon>Gymnophiona</taxon>
        <taxon>Siphonopidae</taxon>
        <taxon>Microcaecilia</taxon>
    </lineage>
</organism>
<dbReference type="Proteomes" id="UP000515156">
    <property type="component" value="Chromosome 11"/>
</dbReference>
<proteinExistence type="inferred from homology"/>
<dbReference type="SUPFAM" id="SSF51735">
    <property type="entry name" value="NAD(P)-binding Rossmann-fold domains"/>
    <property type="match status" value="1"/>
</dbReference>
<reference evidence="5" key="2">
    <citation type="submission" date="2025-08" db="UniProtKB">
        <authorList>
            <consortium name="RefSeq"/>
        </authorList>
    </citation>
    <scope>IDENTIFICATION</scope>
</reference>
<dbReference type="GeneID" id="115480570"/>
<sequence>MTCASLSFGGIRCLLLFFISVALGAVTSLLPLHVFQSLHSAPRCVRGWALAMCEVQLSVSCLMNVRKMYVLGAVLLALLCTLILRRLKDRKICLDVKRLDGRTVLITGGNSGVGKVVAVALAKRGARVVITSPDERAGEEAVQQIRKESLNLDVHFMKLNMANLQSIRDFCQTFCRAEKRLHILINNAGVPAVLDWTEDGFSMCFGFNHLGPFLLTNLLLSLLKSSAPSRVVTITSDIYKYQKLDFQDLNYNLVPLFTYCRSKLANLYFTQELARQTQGTGVTAYAVHPGYVAGDWTAQFSLLFQIVTYVFVSMFFISCEAGAQTVIYCAISDEVLQHNGGYFTDCRPSRLCSYAEDAGIAKKLWEASEGMVGLTSFRRQPAES</sequence>
<evidence type="ECO:0000313" key="5">
    <source>
        <dbReference type="RefSeq" id="XP_030075201.1"/>
    </source>
</evidence>
<keyword evidence="3" id="KW-1133">Transmembrane helix</keyword>
<dbReference type="InterPro" id="IPR036291">
    <property type="entry name" value="NAD(P)-bd_dom_sf"/>
</dbReference>
<accession>A0A6P7ZFP3</accession>
<evidence type="ECO:0000313" key="4">
    <source>
        <dbReference type="Proteomes" id="UP000515156"/>
    </source>
</evidence>
<feature type="transmembrane region" description="Helical" evidence="3">
    <location>
        <begin position="68"/>
        <end position="84"/>
    </location>
</feature>
<keyword evidence="2" id="KW-0560">Oxidoreductase</keyword>
<evidence type="ECO:0000256" key="2">
    <source>
        <dbReference type="ARBA" id="ARBA00023002"/>
    </source>
</evidence>
<dbReference type="PANTHER" id="PTHR43157">
    <property type="entry name" value="PHOSPHATIDYLINOSITOL-GLYCAN BIOSYNTHESIS CLASS F PROTEIN-RELATED"/>
    <property type="match status" value="1"/>
</dbReference>
<dbReference type="Pfam" id="PF00106">
    <property type="entry name" value="adh_short"/>
    <property type="match status" value="1"/>
</dbReference>
<dbReference type="PRINTS" id="PR00081">
    <property type="entry name" value="GDHRDH"/>
</dbReference>
<gene>
    <name evidence="5" type="primary">LOC115480570</name>
</gene>